<protein>
    <submittedName>
        <fullName evidence="1">Uncharacterized protein</fullName>
    </submittedName>
</protein>
<dbReference type="EMBL" id="GBXM01078563">
    <property type="protein sequence ID" value="JAH30014.1"/>
    <property type="molecule type" value="Transcribed_RNA"/>
</dbReference>
<evidence type="ECO:0000313" key="1">
    <source>
        <dbReference type="EMBL" id="JAH30014.1"/>
    </source>
</evidence>
<dbReference type="AlphaFoldDB" id="A0A0E9RLP1"/>
<organism evidence="1">
    <name type="scientific">Anguilla anguilla</name>
    <name type="common">European freshwater eel</name>
    <name type="synonym">Muraena anguilla</name>
    <dbReference type="NCBI Taxonomy" id="7936"/>
    <lineage>
        <taxon>Eukaryota</taxon>
        <taxon>Metazoa</taxon>
        <taxon>Chordata</taxon>
        <taxon>Craniata</taxon>
        <taxon>Vertebrata</taxon>
        <taxon>Euteleostomi</taxon>
        <taxon>Actinopterygii</taxon>
        <taxon>Neopterygii</taxon>
        <taxon>Teleostei</taxon>
        <taxon>Anguilliformes</taxon>
        <taxon>Anguillidae</taxon>
        <taxon>Anguilla</taxon>
    </lineage>
</organism>
<sequence>MNHSSILQTHLNGEENSLSGGEHSIRICLLPLLPLCQRAPLIKKRIKARQQVRSSVKRQESCK</sequence>
<reference evidence="1" key="1">
    <citation type="submission" date="2014-11" db="EMBL/GenBank/DDBJ databases">
        <authorList>
            <person name="Amaro Gonzalez C."/>
        </authorList>
    </citation>
    <scope>NUCLEOTIDE SEQUENCE</scope>
</reference>
<accession>A0A0E9RLP1</accession>
<reference evidence="1" key="2">
    <citation type="journal article" date="2015" name="Fish Shellfish Immunol.">
        <title>Early steps in the European eel (Anguilla anguilla)-Vibrio vulnificus interaction in the gills: Role of the RtxA13 toxin.</title>
        <authorList>
            <person name="Callol A."/>
            <person name="Pajuelo D."/>
            <person name="Ebbesson L."/>
            <person name="Teles M."/>
            <person name="MacKenzie S."/>
            <person name="Amaro C."/>
        </authorList>
    </citation>
    <scope>NUCLEOTIDE SEQUENCE</scope>
</reference>
<proteinExistence type="predicted"/>
<name>A0A0E9RLP1_ANGAN</name>